<name>A0AAW9RLG0_9HYPH</name>
<evidence type="ECO:0000256" key="1">
    <source>
        <dbReference type="SAM" id="SignalP"/>
    </source>
</evidence>
<dbReference type="AlphaFoldDB" id="A0AAW9RLG0"/>
<dbReference type="Pfam" id="PF00839">
    <property type="entry name" value="Cys_rich_FGFR"/>
    <property type="match status" value="1"/>
</dbReference>
<evidence type="ECO:0000313" key="3">
    <source>
        <dbReference type="Proteomes" id="UP001378188"/>
    </source>
</evidence>
<keyword evidence="1" id="KW-0732">Signal</keyword>
<feature type="chain" id="PRO_5043488632" evidence="1">
    <location>
        <begin position="24"/>
        <end position="139"/>
    </location>
</feature>
<dbReference type="EMBL" id="JAZHOF010000001">
    <property type="protein sequence ID" value="MEJ8570234.1"/>
    <property type="molecule type" value="Genomic_DNA"/>
</dbReference>
<accession>A0AAW9RLG0</accession>
<reference evidence="2 3" key="1">
    <citation type="submission" date="2024-02" db="EMBL/GenBank/DDBJ databases">
        <title>Genome analysis and characterization of Microbaculum marinisediminis sp. nov., isolated from marine sediment.</title>
        <authorList>
            <person name="Du Z.-J."/>
            <person name="Ye Y.-Q."/>
            <person name="Zhang Z.-R."/>
            <person name="Yuan S.-M."/>
            <person name="Zhang X.-Y."/>
        </authorList>
    </citation>
    <scope>NUCLEOTIDE SEQUENCE [LARGE SCALE GENOMIC DNA]</scope>
    <source>
        <strain evidence="2 3">SDUM1044001</strain>
    </source>
</reference>
<feature type="signal peptide" evidence="1">
    <location>
        <begin position="1"/>
        <end position="23"/>
    </location>
</feature>
<evidence type="ECO:0000313" key="2">
    <source>
        <dbReference type="EMBL" id="MEJ8570234.1"/>
    </source>
</evidence>
<dbReference type="InterPro" id="IPR001893">
    <property type="entry name" value="Cys-rich_GLG1_repeat"/>
</dbReference>
<organism evidence="2 3">
    <name type="scientific">Microbaculum marinum</name>
    <dbReference type="NCBI Taxonomy" id="1764581"/>
    <lineage>
        <taxon>Bacteria</taxon>
        <taxon>Pseudomonadati</taxon>
        <taxon>Pseudomonadota</taxon>
        <taxon>Alphaproteobacteria</taxon>
        <taxon>Hyphomicrobiales</taxon>
        <taxon>Tepidamorphaceae</taxon>
        <taxon>Microbaculum</taxon>
    </lineage>
</organism>
<gene>
    <name evidence="2" type="ORF">V3328_02010</name>
</gene>
<dbReference type="Proteomes" id="UP001378188">
    <property type="component" value="Unassembled WGS sequence"/>
</dbReference>
<comment type="caution">
    <text evidence="2">The sequence shown here is derived from an EMBL/GenBank/DDBJ whole genome shotgun (WGS) entry which is preliminary data.</text>
</comment>
<dbReference type="InterPro" id="IPR039728">
    <property type="entry name" value="GLG1"/>
</dbReference>
<keyword evidence="3" id="KW-1185">Reference proteome</keyword>
<sequence>MAKLRTFVAGIALAVLFAAPAAAQTISYQQAVGELGAACGADIGKFCKGINLGNGLGECMQKNEARVSQNCKTTFAATMASLDKRAAAQAAVPQLCASDIKRLCKEYDPGNGRILRCLLKFNDKVHANCNQAITDAGWR</sequence>
<dbReference type="PANTHER" id="PTHR11884:SF1">
    <property type="entry name" value="GOLGI APPARATUS PROTEIN 1"/>
    <property type="match status" value="1"/>
</dbReference>
<protein>
    <submittedName>
        <fullName evidence="2">Cysteine rich repeat-containing protein</fullName>
    </submittedName>
</protein>
<dbReference type="GO" id="GO:0016020">
    <property type="term" value="C:membrane"/>
    <property type="evidence" value="ECO:0007669"/>
    <property type="project" value="InterPro"/>
</dbReference>
<proteinExistence type="predicted"/>
<dbReference type="PANTHER" id="PTHR11884">
    <property type="entry name" value="SELECTIN LIGAND RELATED"/>
    <property type="match status" value="1"/>
</dbReference>
<dbReference type="RefSeq" id="WP_340327967.1">
    <property type="nucleotide sequence ID" value="NZ_JAZHOF010000001.1"/>
</dbReference>